<proteinExistence type="predicted"/>
<dbReference type="InterPro" id="IPR027417">
    <property type="entry name" value="P-loop_NTPase"/>
</dbReference>
<evidence type="ECO:0000313" key="2">
    <source>
        <dbReference type="Proteomes" id="UP000006671"/>
    </source>
</evidence>
<gene>
    <name evidence="1" type="ORF">NAEGRDRAFT_76293</name>
</gene>
<dbReference type="InParanoid" id="D2W4G1"/>
<dbReference type="KEGG" id="ngr:NAEGRDRAFT_76293"/>
<dbReference type="VEuPathDB" id="AmoebaDB:NAEGRDRAFT_68225"/>
<reference evidence="1 2" key="1">
    <citation type="journal article" date="2010" name="Cell">
        <title>The genome of Naegleria gruberi illuminates early eukaryotic versatility.</title>
        <authorList>
            <person name="Fritz-Laylin L.K."/>
            <person name="Prochnik S.E."/>
            <person name="Ginger M.L."/>
            <person name="Dacks J.B."/>
            <person name="Carpenter M.L."/>
            <person name="Field M.C."/>
            <person name="Kuo A."/>
            <person name="Paredez A."/>
            <person name="Chapman J."/>
            <person name="Pham J."/>
            <person name="Shu S."/>
            <person name="Neupane R."/>
            <person name="Cipriano M."/>
            <person name="Mancuso J."/>
            <person name="Tu H."/>
            <person name="Salamov A."/>
            <person name="Lindquist E."/>
            <person name="Shapiro H."/>
            <person name="Lucas S."/>
            <person name="Grigoriev I.V."/>
            <person name="Cande W.Z."/>
            <person name="Fulton C."/>
            <person name="Rokhsar D.S."/>
            <person name="Dawson S.C."/>
        </authorList>
    </citation>
    <scope>NUCLEOTIDE SEQUENCE [LARGE SCALE GENOMIC DNA]</scope>
    <source>
        <strain evidence="1 2">NEG-M</strain>
    </source>
</reference>
<dbReference type="EMBL" id="GG738953">
    <property type="protein sequence ID" value="EFC36037.1"/>
    <property type="molecule type" value="Genomic_DNA"/>
</dbReference>
<keyword evidence="2" id="KW-1185">Reference proteome</keyword>
<organism evidence="2">
    <name type="scientific">Naegleria gruberi</name>
    <name type="common">Amoeba</name>
    <dbReference type="NCBI Taxonomy" id="5762"/>
    <lineage>
        <taxon>Eukaryota</taxon>
        <taxon>Discoba</taxon>
        <taxon>Heterolobosea</taxon>
        <taxon>Tetramitia</taxon>
        <taxon>Eutetramitia</taxon>
        <taxon>Vahlkampfiidae</taxon>
        <taxon>Naegleria</taxon>
    </lineage>
</organism>
<dbReference type="RefSeq" id="XP_002668781.1">
    <property type="nucleotide sequence ID" value="XM_002668735.1"/>
</dbReference>
<accession>D2W4G1</accession>
<dbReference type="GeneID" id="8856342"/>
<evidence type="ECO:0000313" key="1">
    <source>
        <dbReference type="EMBL" id="EFC36037.1"/>
    </source>
</evidence>
<dbReference type="AlphaFoldDB" id="D2W4G1"/>
<protein>
    <submittedName>
        <fullName evidence="1">Predicted protein</fullName>
    </submittedName>
</protein>
<sequence length="127" mass="14368">MIGSTTDSQDVFSFKILNSATETKESTKHVNIIISSLSRLLGFIRRGIIDTTDVDLIIVDDFEYSKSLNSLQDFKYFFSRFNNARAIVSTEGDKKIIPPVLNNPAILCSIPFSNESYYNYINFVGNH</sequence>
<dbReference type="Proteomes" id="UP000006671">
    <property type="component" value="Unassembled WGS sequence"/>
</dbReference>
<dbReference type="SUPFAM" id="SSF52540">
    <property type="entry name" value="P-loop containing nucleoside triphosphate hydrolases"/>
    <property type="match status" value="1"/>
</dbReference>
<name>D2W4G1_NAEGR</name>